<evidence type="ECO:0000256" key="1">
    <source>
        <dbReference type="SAM" id="Phobius"/>
    </source>
</evidence>
<feature type="transmembrane region" description="Helical" evidence="1">
    <location>
        <begin position="227"/>
        <end position="247"/>
    </location>
</feature>
<accession>A0AAJ4X9E6</accession>
<protein>
    <recommendedName>
        <fullName evidence="4">Glycosyltransferase RgtA/B/C/D-like domain-containing protein</fullName>
    </recommendedName>
</protein>
<feature type="transmembrane region" description="Helical" evidence="1">
    <location>
        <begin position="177"/>
        <end position="207"/>
    </location>
</feature>
<organism evidence="2 3">
    <name type="scientific">Sphingobacterium mizutaii</name>
    <dbReference type="NCBI Taxonomy" id="1010"/>
    <lineage>
        <taxon>Bacteria</taxon>
        <taxon>Pseudomonadati</taxon>
        <taxon>Bacteroidota</taxon>
        <taxon>Sphingobacteriia</taxon>
        <taxon>Sphingobacteriales</taxon>
        <taxon>Sphingobacteriaceae</taxon>
        <taxon>Sphingobacterium</taxon>
    </lineage>
</organism>
<reference evidence="2 3" key="1">
    <citation type="submission" date="2017-06" db="EMBL/GenBank/DDBJ databases">
        <authorList>
            <consortium name="Pathogen Informatics"/>
        </authorList>
    </citation>
    <scope>NUCLEOTIDE SEQUENCE [LARGE SCALE GENOMIC DNA]</scope>
    <source>
        <strain evidence="2 3">NCTC12149</strain>
    </source>
</reference>
<name>A0AAJ4X9E6_9SPHI</name>
<dbReference type="EMBL" id="LT906468">
    <property type="protein sequence ID" value="SNV37880.1"/>
    <property type="molecule type" value="Genomic_DNA"/>
</dbReference>
<dbReference type="KEGG" id="smiz:4412673_00256"/>
<feature type="transmembrane region" description="Helical" evidence="1">
    <location>
        <begin position="312"/>
        <end position="329"/>
    </location>
</feature>
<keyword evidence="1" id="KW-0472">Membrane</keyword>
<sequence length="498" mass="58850">MIKIFNNNSLIWRILIIAIMFISMMTYFSFLTPYHNWGDDFALYLNQANSLIKGEVDTLILKNSFAIKNSSRSSFSPILAPWGWPSIIAVIIYFFGLNIVYIKIIIILFFYSFLLIFGKIIYEKNSAISSFSILSILVFNSYYFDHTNVITTEIPFLFFSSIILYLTILYKNRELNVLFSLFLGFLIAFNCLIRTEGILFLPIILFIQISWSFNKITIDSLWKRNNLIIISPYLGFLIVYLLSKIIFPTVPNSHLSFLNKVSLETVYQSILWYSNGFQKLFLIDNQTFYLKYILYTFFFVGIFKFFWKEFVLSSFTIGLLIIYLIWPYYELRYLFMVFPFVLYFTIKGCYIFSYWVFKNNSIAYVLIAGLILSNSIQFIKNVKETNRITETEGPYTRKSKEMFQFVKTNIPKDKIVSFFRPRAFTFFTGCYSVMIYHSLEDIMKISEYLIINNYTNNFQISPISIKYSNQLKNGCLTEIYSNGQFDIYKIKKTNCCYQ</sequence>
<dbReference type="Proteomes" id="UP000215355">
    <property type="component" value="Chromosome 1"/>
</dbReference>
<gene>
    <name evidence="2" type="ORF">SAMEA4412673_00256</name>
</gene>
<feature type="transmembrane region" description="Helical" evidence="1">
    <location>
        <begin position="336"/>
        <end position="356"/>
    </location>
</feature>
<feature type="transmembrane region" description="Helical" evidence="1">
    <location>
        <begin position="12"/>
        <end position="30"/>
    </location>
</feature>
<feature type="transmembrane region" description="Helical" evidence="1">
    <location>
        <begin position="87"/>
        <end position="114"/>
    </location>
</feature>
<evidence type="ECO:0008006" key="4">
    <source>
        <dbReference type="Google" id="ProtNLM"/>
    </source>
</evidence>
<feature type="transmembrane region" description="Helical" evidence="1">
    <location>
        <begin position="150"/>
        <end position="170"/>
    </location>
</feature>
<proteinExistence type="predicted"/>
<feature type="transmembrane region" description="Helical" evidence="1">
    <location>
        <begin position="288"/>
        <end position="306"/>
    </location>
</feature>
<evidence type="ECO:0000313" key="3">
    <source>
        <dbReference type="Proteomes" id="UP000215355"/>
    </source>
</evidence>
<keyword evidence="1" id="KW-0812">Transmembrane</keyword>
<feature type="transmembrane region" description="Helical" evidence="1">
    <location>
        <begin position="362"/>
        <end position="379"/>
    </location>
</feature>
<keyword evidence="1" id="KW-1133">Transmembrane helix</keyword>
<evidence type="ECO:0000313" key="2">
    <source>
        <dbReference type="EMBL" id="SNV37880.1"/>
    </source>
</evidence>
<dbReference type="AlphaFoldDB" id="A0AAJ4X9E6"/>